<name>A0AAE3HLK8_9GAMM</name>
<protein>
    <submittedName>
        <fullName evidence="1">Tfp pilus assembly protein PilX</fullName>
    </submittedName>
</protein>
<gene>
    <name evidence="1" type="ORF">J2T55_002525</name>
</gene>
<dbReference type="RefSeq" id="WP_259057539.1">
    <property type="nucleotide sequence ID" value="NZ_JANUCT010000024.1"/>
</dbReference>
<organism evidence="1 2">
    <name type="scientific">Methylohalomonas lacus</name>
    <dbReference type="NCBI Taxonomy" id="398773"/>
    <lineage>
        <taxon>Bacteria</taxon>
        <taxon>Pseudomonadati</taxon>
        <taxon>Pseudomonadota</taxon>
        <taxon>Gammaproteobacteria</taxon>
        <taxon>Methylohalomonadales</taxon>
        <taxon>Methylohalomonadaceae</taxon>
        <taxon>Methylohalomonas</taxon>
    </lineage>
</organism>
<evidence type="ECO:0000313" key="1">
    <source>
        <dbReference type="EMBL" id="MCS3904489.1"/>
    </source>
</evidence>
<comment type="caution">
    <text evidence="1">The sequence shown here is derived from an EMBL/GenBank/DDBJ whole genome shotgun (WGS) entry which is preliminary data.</text>
</comment>
<evidence type="ECO:0000313" key="2">
    <source>
        <dbReference type="Proteomes" id="UP001204445"/>
    </source>
</evidence>
<sequence length="145" mass="14648">MTRPMHSYPGRQKGFSAIIAIVLIVILALLGAYAATTVGVQSLSTTQSVGGMQAWFAARAGIDRGIAAVLDGGGCGSVPGTPLALSGGGFDGFSVTELSCSSATVQEGPDTYDVYQLRATASRGGNAGDIAYVSRTVEVTVSDSP</sequence>
<accession>A0AAE3HLK8</accession>
<dbReference type="EMBL" id="JANUCT010000024">
    <property type="protein sequence ID" value="MCS3904489.1"/>
    <property type="molecule type" value="Genomic_DNA"/>
</dbReference>
<dbReference type="AlphaFoldDB" id="A0AAE3HLK8"/>
<keyword evidence="2" id="KW-1185">Reference proteome</keyword>
<proteinExistence type="predicted"/>
<reference evidence="1" key="1">
    <citation type="submission" date="2022-08" db="EMBL/GenBank/DDBJ databases">
        <title>Genomic Encyclopedia of Type Strains, Phase III (KMG-III): the genomes of soil and plant-associated and newly described type strains.</title>
        <authorList>
            <person name="Whitman W."/>
        </authorList>
    </citation>
    <scope>NUCLEOTIDE SEQUENCE</scope>
    <source>
        <strain evidence="1">HMT 1</strain>
    </source>
</reference>
<dbReference type="Proteomes" id="UP001204445">
    <property type="component" value="Unassembled WGS sequence"/>
</dbReference>